<evidence type="ECO:0000313" key="2">
    <source>
        <dbReference type="Proteomes" id="UP000654123"/>
    </source>
</evidence>
<comment type="caution">
    <text evidence="1">The sequence shown here is derived from an EMBL/GenBank/DDBJ whole genome shotgun (WGS) entry which is preliminary data.</text>
</comment>
<dbReference type="EMBL" id="BMSV01000011">
    <property type="protein sequence ID" value="GGQ25925.1"/>
    <property type="molecule type" value="Genomic_DNA"/>
</dbReference>
<reference evidence="1" key="1">
    <citation type="journal article" date="2014" name="Int. J. Syst. Evol. Microbiol.">
        <title>Complete genome sequence of Corynebacterium casei LMG S-19264T (=DSM 44701T), isolated from a smear-ripened cheese.</title>
        <authorList>
            <consortium name="US DOE Joint Genome Institute (JGI-PGF)"/>
            <person name="Walter F."/>
            <person name="Albersmeier A."/>
            <person name="Kalinowski J."/>
            <person name="Ruckert C."/>
        </authorList>
    </citation>
    <scope>NUCLEOTIDE SEQUENCE</scope>
    <source>
        <strain evidence="1">JCM 4335</strain>
    </source>
</reference>
<keyword evidence="2" id="KW-1185">Reference proteome</keyword>
<protein>
    <submittedName>
        <fullName evidence="1">Uncharacterized protein</fullName>
    </submittedName>
</protein>
<dbReference type="Proteomes" id="UP000654123">
    <property type="component" value="Unassembled WGS sequence"/>
</dbReference>
<dbReference type="AlphaFoldDB" id="A0A918B6C8"/>
<reference evidence="1" key="2">
    <citation type="submission" date="2020-09" db="EMBL/GenBank/DDBJ databases">
        <authorList>
            <person name="Sun Q."/>
            <person name="Ohkuma M."/>
        </authorList>
    </citation>
    <scope>NUCLEOTIDE SEQUENCE</scope>
    <source>
        <strain evidence="1">JCM 4335</strain>
    </source>
</reference>
<sequence length="724" mass="77893">MDLEALRHGNFATLGTAINDWSMMVKQLKALETRARDDMRAKAQRANWAGVNATVSREFITKTVGEFSDAVAQATSILNILRDTRDELVKHRDDLNQAIDRAWKKKLTVVGVAGGGFKVYVNVHPEPPDSEQAMKGVVDELQGILDRATTSDSTAARALTALANQADHGFSSAKYADRDSAADALEKAADMAALAKDAKKLTPEQLAELNRTLAQHKNDELFAAEFATKLGARNTLQFWADMSSLHLGARDSELHQLQDFQENLSTTLATATLSDADGMTAWKRQVIEEGTKVYTSDNPAHPTRGPMSAMGFQVMSSLMGQGKYDAEFLDAYGKKLLKADMAPTGGAGMNTNDLWKAPNQLTDLVFGEEDGQDPMVGFMKALSHNPEAATNTFADKEVFKHSLESIRYTDRDAAVAGALEAAVLGTAVGEVPSEPVPRSTTQAEIMRMVTETIAQPDGASLVTKETGEHFGRMASGYMPEINRALYGEARNSVFLTDSADPDPFSQTDVGRFLYEVAQDPDGARQIRFGESIYTASSLEAHIANPSLYDGETKEAITYIAKNAGLIEGIVAHSEADAQIGSELGSEKEENDARKRTGDFMKAIIGVGIGAGAAALVPQTVAGAVIGATASGYFGGISGMAVDRLIDGRQADGALDRALYATGKGLDAHLESATLQTQDSAMDALKLHRSDLPPDATQHWINDAVRQGWTNSDSFLEDRHKRPSA</sequence>
<accession>A0A918B6C8</accession>
<evidence type="ECO:0000313" key="1">
    <source>
        <dbReference type="EMBL" id="GGQ25925.1"/>
    </source>
</evidence>
<name>A0A918B6C8_9ACTN</name>
<dbReference type="RefSeq" id="WP_189537471.1">
    <property type="nucleotide sequence ID" value="NZ_BMSV01000011.1"/>
</dbReference>
<gene>
    <name evidence="1" type="ORF">GCM10010249_51050</name>
</gene>
<proteinExistence type="predicted"/>
<organism evidence="1 2">
    <name type="scientific">Streptomyces roseolilacinus</name>
    <dbReference type="NCBI Taxonomy" id="66904"/>
    <lineage>
        <taxon>Bacteria</taxon>
        <taxon>Bacillati</taxon>
        <taxon>Actinomycetota</taxon>
        <taxon>Actinomycetes</taxon>
        <taxon>Kitasatosporales</taxon>
        <taxon>Streptomycetaceae</taxon>
        <taxon>Streptomyces</taxon>
    </lineage>
</organism>